<dbReference type="GO" id="GO:0006281">
    <property type="term" value="P:DNA repair"/>
    <property type="evidence" value="ECO:0007669"/>
    <property type="project" value="InterPro"/>
</dbReference>
<organism evidence="1 2">
    <name type="scientific">Haloplanus vescus</name>
    <dbReference type="NCBI Taxonomy" id="555874"/>
    <lineage>
        <taxon>Archaea</taxon>
        <taxon>Methanobacteriati</taxon>
        <taxon>Methanobacteriota</taxon>
        <taxon>Stenosarchaea group</taxon>
        <taxon>Halobacteria</taxon>
        <taxon>Halobacteriales</taxon>
        <taxon>Haloferacaceae</taxon>
        <taxon>Haloplanus</taxon>
    </lineage>
</organism>
<dbReference type="STRING" id="555874.SAMN04488065_2377"/>
<reference evidence="1 2" key="1">
    <citation type="submission" date="2016-10" db="EMBL/GenBank/DDBJ databases">
        <authorList>
            <person name="de Groot N.N."/>
        </authorList>
    </citation>
    <scope>NUCLEOTIDE SEQUENCE [LARGE SCALE GENOMIC DNA]</scope>
    <source>
        <strain evidence="1 2">CGMCC 1.8712</strain>
    </source>
</reference>
<gene>
    <name evidence="1" type="ORF">SAMN04488065_2377</name>
</gene>
<dbReference type="InterPro" id="IPR011257">
    <property type="entry name" value="DNA_glycosylase"/>
</dbReference>
<protein>
    <submittedName>
        <fullName evidence="1">Uncharacterized protein</fullName>
    </submittedName>
</protein>
<dbReference type="AlphaFoldDB" id="A0A1H3ZJH8"/>
<dbReference type="SUPFAM" id="SSF48150">
    <property type="entry name" value="DNA-glycosylase"/>
    <property type="match status" value="1"/>
</dbReference>
<evidence type="ECO:0000313" key="2">
    <source>
        <dbReference type="Proteomes" id="UP000236755"/>
    </source>
</evidence>
<name>A0A1H3ZJH8_9EURY</name>
<dbReference type="RefSeq" id="WP_092635214.1">
    <property type="nucleotide sequence ID" value="NZ_FNQT01000003.1"/>
</dbReference>
<dbReference type="GO" id="GO:0003824">
    <property type="term" value="F:catalytic activity"/>
    <property type="evidence" value="ECO:0007669"/>
    <property type="project" value="InterPro"/>
</dbReference>
<proteinExistence type="predicted"/>
<keyword evidence="2" id="KW-1185">Reference proteome</keyword>
<dbReference type="OrthoDB" id="155576at2157"/>
<evidence type="ECO:0000313" key="1">
    <source>
        <dbReference type="EMBL" id="SEA23432.1"/>
    </source>
</evidence>
<dbReference type="Proteomes" id="UP000236755">
    <property type="component" value="Unassembled WGS sequence"/>
</dbReference>
<sequence length="184" mass="21253">MDLGRRILEQKEVLYAETEDLYEDEVAQLESLPTAFKEGTWSQEDIEWIIEWKVGKAFEKPVLRYFRNNDDAVIRDNIERAVHESNIRTKVESLTSLSGVGVPVASAILLFINPDRFTVIDERAWRVLYETGYLTQELSDDPTVEEYLIYLGACWALSNEYDVSLRALDMALWAFDTEDTITSD</sequence>
<dbReference type="EMBL" id="FNQT01000003">
    <property type="protein sequence ID" value="SEA23432.1"/>
    <property type="molecule type" value="Genomic_DNA"/>
</dbReference>
<accession>A0A1H3ZJH8</accession>